<accession>A0A067JG82</accession>
<dbReference type="AlphaFoldDB" id="A0A067JG82"/>
<proteinExistence type="predicted"/>
<sequence length="89" mass="10007">MGQIAQCMLETHLVSLYQMSPPGCTHVCVADYNEVNQLYEAACLKLDGEALPRAHIFQRGGRASCEAGHRQLLLKRPRSLVARTQRRQN</sequence>
<name>A0A067JG82_JATCU</name>
<dbReference type="Proteomes" id="UP000027138">
    <property type="component" value="Unassembled WGS sequence"/>
</dbReference>
<evidence type="ECO:0000313" key="1">
    <source>
        <dbReference type="EMBL" id="KDP22931.1"/>
    </source>
</evidence>
<gene>
    <name evidence="1" type="ORF">JCGZ_01923</name>
</gene>
<evidence type="ECO:0000313" key="2">
    <source>
        <dbReference type="Proteomes" id="UP000027138"/>
    </source>
</evidence>
<reference evidence="1 2" key="1">
    <citation type="journal article" date="2014" name="PLoS ONE">
        <title>Global Analysis of Gene Expression Profiles in Physic Nut (Jatropha curcas L.) Seedlings Exposed to Salt Stress.</title>
        <authorList>
            <person name="Zhang L."/>
            <person name="Zhang C."/>
            <person name="Wu P."/>
            <person name="Chen Y."/>
            <person name="Li M."/>
            <person name="Jiang H."/>
            <person name="Wu G."/>
        </authorList>
    </citation>
    <scope>NUCLEOTIDE SEQUENCE [LARGE SCALE GENOMIC DNA]</scope>
    <source>
        <strain evidence="2">cv. GZQX0401</strain>
        <tissue evidence="1">Young leaves</tissue>
    </source>
</reference>
<dbReference type="EMBL" id="KK915342">
    <property type="protein sequence ID" value="KDP22931.1"/>
    <property type="molecule type" value="Genomic_DNA"/>
</dbReference>
<protein>
    <submittedName>
        <fullName evidence="1">Uncharacterized protein</fullName>
    </submittedName>
</protein>
<keyword evidence="2" id="KW-1185">Reference proteome</keyword>
<organism evidence="1 2">
    <name type="scientific">Jatropha curcas</name>
    <name type="common">Barbados nut</name>
    <dbReference type="NCBI Taxonomy" id="180498"/>
    <lineage>
        <taxon>Eukaryota</taxon>
        <taxon>Viridiplantae</taxon>
        <taxon>Streptophyta</taxon>
        <taxon>Embryophyta</taxon>
        <taxon>Tracheophyta</taxon>
        <taxon>Spermatophyta</taxon>
        <taxon>Magnoliopsida</taxon>
        <taxon>eudicotyledons</taxon>
        <taxon>Gunneridae</taxon>
        <taxon>Pentapetalae</taxon>
        <taxon>rosids</taxon>
        <taxon>fabids</taxon>
        <taxon>Malpighiales</taxon>
        <taxon>Euphorbiaceae</taxon>
        <taxon>Crotonoideae</taxon>
        <taxon>Jatropheae</taxon>
        <taxon>Jatropha</taxon>
    </lineage>
</organism>